<dbReference type="SUPFAM" id="SSF51735">
    <property type="entry name" value="NAD(P)-binding Rossmann-fold domains"/>
    <property type="match status" value="1"/>
</dbReference>
<feature type="non-terminal residue" evidence="2">
    <location>
        <position position="1"/>
    </location>
</feature>
<dbReference type="Gene3D" id="3.40.50.720">
    <property type="entry name" value="NAD(P)-binding Rossmann-like Domain"/>
    <property type="match status" value="1"/>
</dbReference>
<dbReference type="PRINTS" id="PR00080">
    <property type="entry name" value="SDRFAMILY"/>
</dbReference>
<dbReference type="PRINTS" id="PR00081">
    <property type="entry name" value="GDHRDH"/>
</dbReference>
<accession>X1APC3</accession>
<dbReference type="InterPro" id="IPR050259">
    <property type="entry name" value="SDR"/>
</dbReference>
<protein>
    <recommendedName>
        <fullName evidence="3">3-oxoacyl-ACP reductase</fullName>
    </recommendedName>
</protein>
<evidence type="ECO:0000256" key="1">
    <source>
        <dbReference type="ARBA" id="ARBA00006484"/>
    </source>
</evidence>
<proteinExistence type="inferred from homology"/>
<reference evidence="2" key="1">
    <citation type="journal article" date="2014" name="Front. Microbiol.">
        <title>High frequency of phylogenetically diverse reductive dehalogenase-homologous genes in deep subseafloor sedimentary metagenomes.</title>
        <authorList>
            <person name="Kawai M."/>
            <person name="Futagami T."/>
            <person name="Toyoda A."/>
            <person name="Takaki Y."/>
            <person name="Nishi S."/>
            <person name="Hori S."/>
            <person name="Arai W."/>
            <person name="Tsubouchi T."/>
            <person name="Morono Y."/>
            <person name="Uchiyama I."/>
            <person name="Ito T."/>
            <person name="Fujiyama A."/>
            <person name="Inagaki F."/>
            <person name="Takami H."/>
        </authorList>
    </citation>
    <scope>NUCLEOTIDE SEQUENCE</scope>
    <source>
        <strain evidence="2">Expedition CK06-06</strain>
    </source>
</reference>
<sequence>IARELGGTVKAYVTDVTKEDQVKNMVEAVASDLGPVDILVNNAGGPPPGFVDDFTPENYREALELNLLSTIRMCYEVIPSMKKRGWGRIVNVTSVSAKQPILNLILSNTARAGILGFAKSLSEQLAPFGITVNSVCPGYTRTERMEELALAFAEKGTGTTKDFYTAIEQNVPMGRMGIPKELAYTVAFLASEGAAYITGTAIQVDGGFIKSLY</sequence>
<evidence type="ECO:0008006" key="3">
    <source>
        <dbReference type="Google" id="ProtNLM"/>
    </source>
</evidence>
<dbReference type="EMBL" id="BART01016664">
    <property type="protein sequence ID" value="GAG84625.1"/>
    <property type="molecule type" value="Genomic_DNA"/>
</dbReference>
<dbReference type="InterPro" id="IPR036291">
    <property type="entry name" value="NAD(P)-bd_dom_sf"/>
</dbReference>
<dbReference type="PANTHER" id="PTHR42879">
    <property type="entry name" value="3-OXOACYL-(ACYL-CARRIER-PROTEIN) REDUCTASE"/>
    <property type="match status" value="1"/>
</dbReference>
<comment type="similarity">
    <text evidence="1">Belongs to the short-chain dehydrogenases/reductases (SDR) family.</text>
</comment>
<name>X1APC3_9ZZZZ</name>
<dbReference type="InterPro" id="IPR002347">
    <property type="entry name" value="SDR_fam"/>
</dbReference>
<gene>
    <name evidence="2" type="ORF">S01H4_31984</name>
</gene>
<dbReference type="Pfam" id="PF13561">
    <property type="entry name" value="adh_short_C2"/>
    <property type="match status" value="1"/>
</dbReference>
<comment type="caution">
    <text evidence="2">The sequence shown here is derived from an EMBL/GenBank/DDBJ whole genome shotgun (WGS) entry which is preliminary data.</text>
</comment>
<evidence type="ECO:0000313" key="2">
    <source>
        <dbReference type="EMBL" id="GAG84625.1"/>
    </source>
</evidence>
<organism evidence="2">
    <name type="scientific">marine sediment metagenome</name>
    <dbReference type="NCBI Taxonomy" id="412755"/>
    <lineage>
        <taxon>unclassified sequences</taxon>
        <taxon>metagenomes</taxon>
        <taxon>ecological metagenomes</taxon>
    </lineage>
</organism>
<dbReference type="PANTHER" id="PTHR42879:SF6">
    <property type="entry name" value="NADPH-DEPENDENT REDUCTASE BACG"/>
    <property type="match status" value="1"/>
</dbReference>
<dbReference type="AlphaFoldDB" id="X1APC3"/>